<dbReference type="OrthoDB" id="9798629at2"/>
<dbReference type="NCBIfam" id="TIGR02801">
    <property type="entry name" value="tolR"/>
    <property type="match status" value="1"/>
</dbReference>
<keyword evidence="5 10" id="KW-0132">Cell division</keyword>
<organism evidence="11 12">
    <name type="scientific">Candidatus Macondimonas diazotrophica</name>
    <dbReference type="NCBI Taxonomy" id="2305248"/>
    <lineage>
        <taxon>Bacteria</taxon>
        <taxon>Pseudomonadati</taxon>
        <taxon>Pseudomonadota</taxon>
        <taxon>Gammaproteobacteria</taxon>
        <taxon>Chromatiales</taxon>
        <taxon>Ectothiorhodospiraceae</taxon>
        <taxon>Candidatus Macondimonas</taxon>
    </lineage>
</organism>
<reference evidence="11 12" key="1">
    <citation type="journal article" date="2019" name="ISME J.">
        <title>Candidatus Macondimonas diazotrophica, a novel gammaproteobacterial genus dominating crude-oil-contaminated coastal sediments.</title>
        <authorList>
            <person name="Karthikeyan S."/>
            <person name="Konstantinidis K."/>
        </authorList>
    </citation>
    <scope>NUCLEOTIDE SEQUENCE [LARGE SCALE GENOMIC DNA]</scope>
    <source>
        <strain evidence="11 12">KTK01</strain>
    </source>
</reference>
<evidence type="ECO:0000256" key="8">
    <source>
        <dbReference type="ARBA" id="ARBA00023136"/>
    </source>
</evidence>
<dbReference type="GO" id="GO:0015031">
    <property type="term" value="P:protein transport"/>
    <property type="evidence" value="ECO:0007669"/>
    <property type="project" value="InterPro"/>
</dbReference>
<evidence type="ECO:0000256" key="1">
    <source>
        <dbReference type="ARBA" id="ARBA00004162"/>
    </source>
</evidence>
<dbReference type="RefSeq" id="WP_135282034.1">
    <property type="nucleotide sequence ID" value="NZ_SRIO01000010.1"/>
</dbReference>
<evidence type="ECO:0000256" key="4">
    <source>
        <dbReference type="ARBA" id="ARBA00022519"/>
    </source>
</evidence>
<dbReference type="HAMAP" id="MF_02203">
    <property type="entry name" value="TolR"/>
    <property type="match status" value="1"/>
</dbReference>
<keyword evidence="4 10" id="KW-0997">Cell inner membrane</keyword>
<evidence type="ECO:0000256" key="9">
    <source>
        <dbReference type="ARBA" id="ARBA00023306"/>
    </source>
</evidence>
<dbReference type="GO" id="GO:0022857">
    <property type="term" value="F:transmembrane transporter activity"/>
    <property type="evidence" value="ECO:0007669"/>
    <property type="project" value="InterPro"/>
</dbReference>
<evidence type="ECO:0000313" key="11">
    <source>
        <dbReference type="EMBL" id="TFZ82328.1"/>
    </source>
</evidence>
<gene>
    <name evidence="10 11" type="primary">tolR</name>
    <name evidence="11" type="ORF">E4680_08790</name>
</gene>
<keyword evidence="9 10" id="KW-0131">Cell cycle</keyword>
<dbReference type="Proteomes" id="UP000297890">
    <property type="component" value="Unassembled WGS sequence"/>
</dbReference>
<dbReference type="InterPro" id="IPR003400">
    <property type="entry name" value="ExbD"/>
</dbReference>
<dbReference type="PANTHER" id="PTHR30558">
    <property type="entry name" value="EXBD MEMBRANE COMPONENT OF PMF-DRIVEN MACROMOLECULE IMPORT SYSTEM"/>
    <property type="match status" value="1"/>
</dbReference>
<proteinExistence type="inferred from homology"/>
<keyword evidence="3 10" id="KW-1003">Cell membrane</keyword>
<dbReference type="InterPro" id="IPR014168">
    <property type="entry name" value="Tol-Pal_TolR"/>
</dbReference>
<comment type="function">
    <text evidence="10">Part of the Tol-Pal system, which plays a role in outer membrane invagination during cell division and is important for maintaining outer membrane integrity.</text>
</comment>
<evidence type="ECO:0000256" key="7">
    <source>
        <dbReference type="ARBA" id="ARBA00022989"/>
    </source>
</evidence>
<dbReference type="Gene3D" id="3.30.420.270">
    <property type="match status" value="1"/>
</dbReference>
<comment type="subcellular location">
    <subcellularLocation>
        <location evidence="10">Cell inner membrane</location>
        <topology evidence="10">Single-pass membrane protein</topology>
    </subcellularLocation>
    <subcellularLocation>
        <location evidence="1">Cell membrane</location>
        <topology evidence="1">Single-pass membrane protein</topology>
    </subcellularLocation>
</comment>
<dbReference type="GO" id="GO:0051301">
    <property type="term" value="P:cell division"/>
    <property type="evidence" value="ECO:0007669"/>
    <property type="project" value="UniProtKB-UniRule"/>
</dbReference>
<keyword evidence="12" id="KW-1185">Reference proteome</keyword>
<dbReference type="EMBL" id="SRIO01000010">
    <property type="protein sequence ID" value="TFZ82328.1"/>
    <property type="molecule type" value="Genomic_DNA"/>
</dbReference>
<evidence type="ECO:0000256" key="6">
    <source>
        <dbReference type="ARBA" id="ARBA00022692"/>
    </source>
</evidence>
<dbReference type="AlphaFoldDB" id="A0A4Z0F971"/>
<keyword evidence="7 10" id="KW-1133">Transmembrane helix</keyword>
<feature type="transmembrane region" description="Helical" evidence="10">
    <location>
        <begin position="16"/>
        <end position="37"/>
    </location>
</feature>
<protein>
    <recommendedName>
        <fullName evidence="10">Tol-Pal system protein TolR</fullName>
    </recommendedName>
</protein>
<comment type="subunit">
    <text evidence="10">The Tol-Pal system is composed of five core proteins: the inner membrane proteins TolA, TolQ and TolR, the periplasmic protein TolB and the outer membrane protein Pal. They form a network linking the inner and outer membranes and the peptidoglycan layer.</text>
</comment>
<evidence type="ECO:0000256" key="5">
    <source>
        <dbReference type="ARBA" id="ARBA00022618"/>
    </source>
</evidence>
<keyword evidence="8 10" id="KW-0472">Membrane</keyword>
<evidence type="ECO:0000313" key="12">
    <source>
        <dbReference type="Proteomes" id="UP000297890"/>
    </source>
</evidence>
<evidence type="ECO:0000256" key="10">
    <source>
        <dbReference type="HAMAP-Rule" id="MF_02203"/>
    </source>
</evidence>
<evidence type="ECO:0000256" key="3">
    <source>
        <dbReference type="ARBA" id="ARBA00022475"/>
    </source>
</evidence>
<accession>A0A4Z0F971</accession>
<name>A0A4Z0F971_9GAMM</name>
<dbReference type="PANTHER" id="PTHR30558:SF7">
    <property type="entry name" value="TOL-PAL SYSTEM PROTEIN TOLR"/>
    <property type="match status" value="1"/>
</dbReference>
<keyword evidence="6 10" id="KW-0812">Transmembrane</keyword>
<sequence>MAQLTGKRGLIGEMNVVPYIDVMLVLLIIFMATTPLLSRGVQVDLPKADAKPMTLEDLEDKKPVILSVDAEGQMYLNLVDGGERVVDEDTILAEVSAVLAERQDNPVLVQGDHTVDYGRVVQAMVILQQAGAPNVGLMTDPPPESDRRRR</sequence>
<dbReference type="GO" id="GO:0005886">
    <property type="term" value="C:plasma membrane"/>
    <property type="evidence" value="ECO:0007669"/>
    <property type="project" value="UniProtKB-SubCell"/>
</dbReference>
<evidence type="ECO:0000256" key="2">
    <source>
        <dbReference type="ARBA" id="ARBA00005811"/>
    </source>
</evidence>
<dbReference type="Pfam" id="PF02472">
    <property type="entry name" value="ExbD"/>
    <property type="match status" value="1"/>
</dbReference>
<comment type="similarity">
    <text evidence="2 10">Belongs to the ExbD/TolR family.</text>
</comment>
<comment type="caution">
    <text evidence="11">The sequence shown here is derived from an EMBL/GenBank/DDBJ whole genome shotgun (WGS) entry which is preliminary data.</text>
</comment>